<dbReference type="AlphaFoldDB" id="U4K8X1"/>
<name>U4K8X1_9VIBR</name>
<dbReference type="EMBL" id="FO203526">
    <property type="protein sequence ID" value="CCO59110.1"/>
    <property type="molecule type" value="Genomic_DNA"/>
</dbReference>
<evidence type="ECO:0000313" key="2">
    <source>
        <dbReference type="Proteomes" id="UP000016895"/>
    </source>
</evidence>
<dbReference type="Proteomes" id="UP000016895">
    <property type="component" value="Chromosome 1"/>
</dbReference>
<accession>U4K8X1</accession>
<dbReference type="RefSeq" id="WP_022551674.1">
    <property type="nucleotide sequence ID" value="NC_022528.1"/>
</dbReference>
<keyword evidence="2" id="KW-1185">Reference proteome</keyword>
<organism evidence="1 2">
    <name type="scientific">Vibrio nigripulchritudo</name>
    <dbReference type="NCBI Taxonomy" id="28173"/>
    <lineage>
        <taxon>Bacteria</taxon>
        <taxon>Pseudomonadati</taxon>
        <taxon>Pseudomonadota</taxon>
        <taxon>Gammaproteobacteria</taxon>
        <taxon>Vibrionales</taxon>
        <taxon>Vibrionaceae</taxon>
        <taxon>Vibrio</taxon>
    </lineage>
</organism>
<evidence type="ECO:0000313" key="1">
    <source>
        <dbReference type="EMBL" id="CCO59110.1"/>
    </source>
</evidence>
<dbReference type="OrthoDB" id="5886342at2"/>
<protein>
    <submittedName>
        <fullName evidence="1">Putative RTX toxins and related Ca2+-binding protein</fullName>
    </submittedName>
</protein>
<sequence length="308" mass="33461">MTISLLVGTTNIDGTGSAADLTAENATQAIEGAGSSHDVWGVDLINFMGHEGNSSHEEFNTVQASVVSWGKKGYKEAKVEGDVDGVFLANFVDVHVSLDNESGSYVSIENAKRGYVETSSGDDDVFITVRSNNNLWSNHFDVKTGEGNDRISMWDAGGSQYTSLNIDAGSGHDIVDISRLRDADPGVTRIVDGGEGFDVYVKGGSHTSVDFKNFEVIEVNYADDFHVELTLEDLSKNGQGEHGLIIDAATFNIEDADRMEKSALTDSDKLYLHDHGYSSEAFVKVDVFDDFSIPDSHYTIFVYDDILA</sequence>
<proteinExistence type="predicted"/>
<dbReference type="KEGG" id="vni:VIBNI_A3094"/>
<dbReference type="STRING" id="28173.VIBNI_A3094"/>
<gene>
    <name evidence="1" type="ORF">VIBNI_A3094</name>
</gene>
<reference evidence="1 2" key="1">
    <citation type="journal article" date="2013" name="ISME J.">
        <title>Comparative genomics of pathogenic lineages of Vibrio nigripulchritudo identifies virulence-associated traits.</title>
        <authorList>
            <person name="Goudenege D."/>
            <person name="Labreuche Y."/>
            <person name="Krin E."/>
            <person name="Ansquer D."/>
            <person name="Mangenot S."/>
            <person name="Calteau A."/>
            <person name="Medigue C."/>
            <person name="Mazel D."/>
            <person name="Polz M.F."/>
            <person name="Le Roux F."/>
        </authorList>
    </citation>
    <scope>NUCLEOTIDE SEQUENCE [LARGE SCALE GENOMIC DNA]</scope>
    <source>
        <strain evidence="2">SnF1</strain>
    </source>
</reference>
<dbReference type="PATRIC" id="fig|1260221.3.peg.2938"/>